<name>A0A3S5C2M4_9FIRM</name>
<keyword evidence="3" id="KW-1185">Reference proteome</keyword>
<dbReference type="GO" id="GO:0004151">
    <property type="term" value="F:dihydroorotase activity"/>
    <property type="evidence" value="ECO:0007669"/>
    <property type="project" value="UniProtKB-EC"/>
</dbReference>
<evidence type="ECO:0000259" key="1">
    <source>
        <dbReference type="Pfam" id="PF01979"/>
    </source>
</evidence>
<evidence type="ECO:0000313" key="2">
    <source>
        <dbReference type="EMBL" id="VEJ35895.1"/>
    </source>
</evidence>
<protein>
    <submittedName>
        <fullName evidence="2">Dihydroorotase</fullName>
        <ecNumber evidence="2">3.5.2.3</ecNumber>
    </submittedName>
</protein>
<dbReference type="Proteomes" id="UP000269544">
    <property type="component" value="Chromosome"/>
</dbReference>
<sequence length="392" mass="42886">MAKKCIDGAKIYQYRRWREGRVLIDGTKIEEVGAMEISEDWDVIDATGEFLYPGFIDGHSHIGMCETCGGMGKDVNEIGDAVRPQLDALDAVNPEDCQFRKALKIGITSVCVTPGSANVIGGKASVIKTYGNIVDKMVVKAPVAMKAALGENPKRLYEGIVGPNAPHSRMGIASLFRETVLATRMYMKRKEVAPYLYDSVYEAMIPVVNRSIAVKFHAHSREDVVTAIRLGESLHLRYTIEHATGAGAIAEYLKEKDVGVFIGPAFGVESKLEQKGSGFDIAKKLEDAGVPFGIITDCPEISSDTLLLAGRYYIQAGASEAAVIDAFTVHPARLLDLSHRLGKIEAGYDADIVAFDAPLFEGMVDTARWTMVDGNIVYRRKDDEDGTIRYRI</sequence>
<dbReference type="InterPro" id="IPR032466">
    <property type="entry name" value="Metal_Hydrolase"/>
</dbReference>
<dbReference type="EC" id="3.5.2.3" evidence="2"/>
<accession>A0A3S5C2M4</accession>
<dbReference type="InterPro" id="IPR011059">
    <property type="entry name" value="Metal-dep_hydrolase_composite"/>
</dbReference>
<dbReference type="EMBL" id="LR134523">
    <property type="protein sequence ID" value="VEJ35895.1"/>
    <property type="molecule type" value="Genomic_DNA"/>
</dbReference>
<dbReference type="Pfam" id="PF01979">
    <property type="entry name" value="Amidohydro_1"/>
    <property type="match status" value="1"/>
</dbReference>
<keyword evidence="2" id="KW-0378">Hydrolase</keyword>
<proteinExistence type="predicted"/>
<dbReference type="AlphaFoldDB" id="A0A3S5C2M4"/>
<dbReference type="PANTHER" id="PTHR43135:SF3">
    <property type="entry name" value="ALPHA-D-RIBOSE 1-METHYLPHOSPHONATE 5-TRIPHOSPHATE DIPHOSPHATASE"/>
    <property type="match status" value="1"/>
</dbReference>
<dbReference type="PANTHER" id="PTHR43135">
    <property type="entry name" value="ALPHA-D-RIBOSE 1-METHYLPHOSPHONATE 5-TRIPHOSPHATE DIPHOSPHATASE"/>
    <property type="match status" value="1"/>
</dbReference>
<gene>
    <name evidence="2" type="primary">pyrC_1</name>
    <name evidence="2" type="ORF">NCTC13079_01083</name>
</gene>
<dbReference type="InterPro" id="IPR006680">
    <property type="entry name" value="Amidohydro-rel"/>
</dbReference>
<reference evidence="2 3" key="1">
    <citation type="submission" date="2018-12" db="EMBL/GenBank/DDBJ databases">
        <authorList>
            <consortium name="Pathogen Informatics"/>
        </authorList>
    </citation>
    <scope>NUCLEOTIDE SEQUENCE [LARGE SCALE GENOMIC DNA]</scope>
    <source>
        <strain evidence="2 3">NCTC13079</strain>
    </source>
</reference>
<dbReference type="RefSeq" id="WP_126465648.1">
    <property type="nucleotide sequence ID" value="NZ_JAUSWF010000003.1"/>
</dbReference>
<evidence type="ECO:0000313" key="3">
    <source>
        <dbReference type="Proteomes" id="UP000269544"/>
    </source>
</evidence>
<dbReference type="Gene3D" id="3.20.20.140">
    <property type="entry name" value="Metal-dependent hydrolases"/>
    <property type="match status" value="1"/>
</dbReference>
<dbReference type="SUPFAM" id="SSF51338">
    <property type="entry name" value="Composite domain of metallo-dependent hydrolases"/>
    <property type="match status" value="1"/>
</dbReference>
<feature type="domain" description="Amidohydrolase-related" evidence="1">
    <location>
        <begin position="50"/>
        <end position="377"/>
    </location>
</feature>
<dbReference type="KEGG" id="piv:NCTC13079_01083"/>
<dbReference type="SUPFAM" id="SSF51556">
    <property type="entry name" value="Metallo-dependent hydrolases"/>
    <property type="match status" value="1"/>
</dbReference>
<dbReference type="OrthoDB" id="9775607at2"/>
<organism evidence="2 3">
    <name type="scientific">Aedoeadaptatus ivorii</name>
    <dbReference type="NCBI Taxonomy" id="54006"/>
    <lineage>
        <taxon>Bacteria</taxon>
        <taxon>Bacillati</taxon>
        <taxon>Bacillota</taxon>
        <taxon>Tissierellia</taxon>
        <taxon>Tissierellales</taxon>
        <taxon>Peptoniphilaceae</taxon>
        <taxon>Aedoeadaptatus</taxon>
    </lineage>
</organism>
<dbReference type="InterPro" id="IPR051781">
    <property type="entry name" value="Metallo-dep_Hydrolase"/>
</dbReference>